<dbReference type="Proteomes" id="UP000632063">
    <property type="component" value="Unassembled WGS sequence"/>
</dbReference>
<accession>A0ABR9CM26</accession>
<reference evidence="3" key="1">
    <citation type="submission" date="2020-09" db="EMBL/GenBank/DDBJ databases">
        <title>The genome sequence of strain Labrenzia suaedae 4C16A.</title>
        <authorList>
            <person name="Liu Y."/>
        </authorList>
    </citation>
    <scope>NUCLEOTIDE SEQUENCE [LARGE SCALE GENOMIC DNA]</scope>
    <source>
        <strain evidence="3">4C16A</strain>
    </source>
</reference>
<reference evidence="2 3" key="2">
    <citation type="journal article" date="2021" name="Int. J. Syst. Evol. Microbiol.">
        <title>Roseibium litorale sp. nov., isolated from a tidal flat sediment and proposal for the reclassification of Labrenzia polysiphoniae as Roseibium polysiphoniae comb. nov.</title>
        <authorList>
            <person name="Liu Y."/>
            <person name="Pei T."/>
            <person name="Du J."/>
            <person name="Chao M."/>
            <person name="Deng M.R."/>
            <person name="Zhu H."/>
        </authorList>
    </citation>
    <scope>NUCLEOTIDE SEQUENCE [LARGE SCALE GENOMIC DNA]</scope>
    <source>
        <strain evidence="2 3">4C16A</strain>
    </source>
</reference>
<dbReference type="EMBL" id="JACYXI010000005">
    <property type="protein sequence ID" value="MBD8891906.1"/>
    <property type="molecule type" value="Genomic_DNA"/>
</dbReference>
<dbReference type="RefSeq" id="WP_192148037.1">
    <property type="nucleotide sequence ID" value="NZ_JACYXI010000005.1"/>
</dbReference>
<organism evidence="2 3">
    <name type="scientific">Roseibium litorale</name>
    <dbReference type="NCBI Taxonomy" id="2803841"/>
    <lineage>
        <taxon>Bacteria</taxon>
        <taxon>Pseudomonadati</taxon>
        <taxon>Pseudomonadota</taxon>
        <taxon>Alphaproteobacteria</taxon>
        <taxon>Hyphomicrobiales</taxon>
        <taxon>Stappiaceae</taxon>
        <taxon>Roseibium</taxon>
    </lineage>
</organism>
<sequence length="296" mass="30966">MAFDHASAPTTPHPFTRTLIGLGALATGILLAYIWSYELVDKVVADHVARLVLHEGLATYQISSIGTGLLFAFVSGVAGTLTACNVCVLATAVPLTPQTGGPAPAVRSLLPFIGSLLIVACGYGIVGVLLGANFPQLSSQTLGNMPMRLMQAGFVFVCLGLLLVGWGVAVLRNSGEQAGAWHLTSSNKVQIALGVVVAAFQIGRPFPPFRKMFEDAIARGDALYGAAAFGLQALGNVALVLLLVLLLSSWRNGAILTRIGEHPGTRATLISIGFLIGGAFMVSYWGVRVPAIFLVR</sequence>
<proteinExistence type="predicted"/>
<feature type="transmembrane region" description="Helical" evidence="1">
    <location>
        <begin position="152"/>
        <end position="171"/>
    </location>
</feature>
<feature type="transmembrane region" description="Helical" evidence="1">
    <location>
        <begin position="267"/>
        <end position="287"/>
    </location>
</feature>
<keyword evidence="1" id="KW-0812">Transmembrane</keyword>
<feature type="transmembrane region" description="Helical" evidence="1">
    <location>
        <begin position="69"/>
        <end position="92"/>
    </location>
</feature>
<gene>
    <name evidence="2" type="ORF">IG616_10125</name>
</gene>
<feature type="transmembrane region" description="Helical" evidence="1">
    <location>
        <begin position="222"/>
        <end position="247"/>
    </location>
</feature>
<evidence type="ECO:0000313" key="2">
    <source>
        <dbReference type="EMBL" id="MBD8891906.1"/>
    </source>
</evidence>
<keyword evidence="1" id="KW-0472">Membrane</keyword>
<comment type="caution">
    <text evidence="2">The sequence shown here is derived from an EMBL/GenBank/DDBJ whole genome shotgun (WGS) entry which is preliminary data.</text>
</comment>
<keyword evidence="1" id="KW-1133">Transmembrane helix</keyword>
<feature type="transmembrane region" description="Helical" evidence="1">
    <location>
        <begin position="112"/>
        <end position="132"/>
    </location>
</feature>
<name>A0ABR9CM26_9HYPH</name>
<feature type="transmembrane region" description="Helical" evidence="1">
    <location>
        <begin position="20"/>
        <end position="40"/>
    </location>
</feature>
<evidence type="ECO:0008006" key="4">
    <source>
        <dbReference type="Google" id="ProtNLM"/>
    </source>
</evidence>
<feature type="transmembrane region" description="Helical" evidence="1">
    <location>
        <begin position="191"/>
        <end position="210"/>
    </location>
</feature>
<keyword evidence="3" id="KW-1185">Reference proteome</keyword>
<protein>
    <recommendedName>
        <fullName evidence="4">Cytochrome C biogenesis protein transmembrane domain-containing protein</fullName>
    </recommendedName>
</protein>
<evidence type="ECO:0000256" key="1">
    <source>
        <dbReference type="SAM" id="Phobius"/>
    </source>
</evidence>
<evidence type="ECO:0000313" key="3">
    <source>
        <dbReference type="Proteomes" id="UP000632063"/>
    </source>
</evidence>